<protein>
    <recommendedName>
        <fullName evidence="7">OmpA-like domain-containing protein</fullName>
    </recommendedName>
</protein>
<feature type="compositionally biased region" description="Basic residues" evidence="5">
    <location>
        <begin position="452"/>
        <end position="463"/>
    </location>
</feature>
<name>A0A1S2VKS2_9BACT</name>
<evidence type="ECO:0000313" key="9">
    <source>
        <dbReference type="Proteomes" id="UP000181790"/>
    </source>
</evidence>
<dbReference type="InterPro" id="IPR006665">
    <property type="entry name" value="OmpA-like"/>
</dbReference>
<dbReference type="SUPFAM" id="SSF103088">
    <property type="entry name" value="OmpA-like"/>
    <property type="match status" value="1"/>
</dbReference>
<feature type="signal peptide" evidence="6">
    <location>
        <begin position="1"/>
        <end position="19"/>
    </location>
</feature>
<keyword evidence="2 4" id="KW-0472">Membrane</keyword>
<evidence type="ECO:0000256" key="1">
    <source>
        <dbReference type="ARBA" id="ARBA00004442"/>
    </source>
</evidence>
<evidence type="ECO:0000256" key="3">
    <source>
        <dbReference type="ARBA" id="ARBA00023237"/>
    </source>
</evidence>
<sequence>MTRLVFILLCTLLTLPAMAQNCLKLSGIIQDLTTRQPVSASLYVLVPGGSIHAGKSDENGRFTVDVNCNATALIIEHPNYRSQRLLVKPTLTMPASEAVAITVPMIPNSFQQVSVRPLTSAEFKLLSPKVNPKSKQRSLFFMSDVYTTAPVRARTCFHYMTADWTNCLDPDVEGRFELAFAEKDELTVEVKSPGFDFYQGMLTIDAANGRLRHDYRLFRDLVSFSVRVQNANGTPVTETFRCEIRPVAAGAPPVTLNAGRTWQSSYLFFPQAYRLALVDARKQIRHQQDVVLREGFNMLEIKLPPVAETPKPTPPAPTVTATVKPASPATPPVSDEPAVTFEIPGVAALNLPDSIPPIYFRQSSYELMPESAQVLRAVAAYLKKNPKYQVKVMGHTDNVGDPAKNQTLSQYRAMVTATFLRRLDVTDERLTTTGFGSRYPMAPNDTEENKAKNRRVTLKLTGK</sequence>
<evidence type="ECO:0000256" key="4">
    <source>
        <dbReference type="PROSITE-ProRule" id="PRU00473"/>
    </source>
</evidence>
<evidence type="ECO:0000259" key="7">
    <source>
        <dbReference type="PROSITE" id="PS51123"/>
    </source>
</evidence>
<dbReference type="PRINTS" id="PR01021">
    <property type="entry name" value="OMPADOMAIN"/>
</dbReference>
<reference evidence="8 9" key="1">
    <citation type="submission" date="2016-10" db="EMBL/GenBank/DDBJ databases">
        <title>Arsenicibacter rosenii gen. nov., sp. nov., an efficient arsenic-methylating bacterium isolated from an arsenic-contaminated paddy soil.</title>
        <authorList>
            <person name="Huang K."/>
        </authorList>
    </citation>
    <scope>NUCLEOTIDE SEQUENCE [LARGE SCALE GENOMIC DNA]</scope>
    <source>
        <strain evidence="8 9">SM-1</strain>
    </source>
</reference>
<dbReference type="OrthoDB" id="946517at2"/>
<dbReference type="InterPro" id="IPR006664">
    <property type="entry name" value="OMP_bac"/>
</dbReference>
<keyword evidence="6" id="KW-0732">Signal</keyword>
<keyword evidence="9" id="KW-1185">Reference proteome</keyword>
<feature type="region of interest" description="Disordered" evidence="5">
    <location>
        <begin position="307"/>
        <end position="335"/>
    </location>
</feature>
<dbReference type="PANTHER" id="PTHR30329:SF21">
    <property type="entry name" value="LIPOPROTEIN YIAD-RELATED"/>
    <property type="match status" value="1"/>
</dbReference>
<comment type="caution">
    <text evidence="8">The sequence shown here is derived from an EMBL/GenBank/DDBJ whole genome shotgun (WGS) entry which is preliminary data.</text>
</comment>
<dbReference type="Gene3D" id="3.30.1330.60">
    <property type="entry name" value="OmpA-like domain"/>
    <property type="match status" value="1"/>
</dbReference>
<dbReference type="InterPro" id="IPR036737">
    <property type="entry name" value="OmpA-like_sf"/>
</dbReference>
<evidence type="ECO:0000256" key="6">
    <source>
        <dbReference type="SAM" id="SignalP"/>
    </source>
</evidence>
<gene>
    <name evidence="8" type="ORF">BLX24_11310</name>
</gene>
<organism evidence="8 9">
    <name type="scientific">Arsenicibacter rosenii</name>
    <dbReference type="NCBI Taxonomy" id="1750698"/>
    <lineage>
        <taxon>Bacteria</taxon>
        <taxon>Pseudomonadati</taxon>
        <taxon>Bacteroidota</taxon>
        <taxon>Cytophagia</taxon>
        <taxon>Cytophagales</taxon>
        <taxon>Spirosomataceae</taxon>
        <taxon>Arsenicibacter</taxon>
    </lineage>
</organism>
<dbReference type="Proteomes" id="UP000181790">
    <property type="component" value="Unassembled WGS sequence"/>
</dbReference>
<comment type="subcellular location">
    <subcellularLocation>
        <location evidence="1">Cell outer membrane</location>
    </subcellularLocation>
</comment>
<feature type="region of interest" description="Disordered" evidence="5">
    <location>
        <begin position="434"/>
        <end position="463"/>
    </location>
</feature>
<dbReference type="RefSeq" id="WP_071503266.1">
    <property type="nucleotide sequence ID" value="NZ_MORL01000005.1"/>
</dbReference>
<evidence type="ECO:0000256" key="2">
    <source>
        <dbReference type="ARBA" id="ARBA00023136"/>
    </source>
</evidence>
<keyword evidence="3" id="KW-0998">Cell outer membrane</keyword>
<dbReference type="AlphaFoldDB" id="A0A1S2VKS2"/>
<evidence type="ECO:0000313" key="8">
    <source>
        <dbReference type="EMBL" id="OIN58815.1"/>
    </source>
</evidence>
<dbReference type="GO" id="GO:0009279">
    <property type="term" value="C:cell outer membrane"/>
    <property type="evidence" value="ECO:0007669"/>
    <property type="project" value="UniProtKB-SubCell"/>
</dbReference>
<dbReference type="InterPro" id="IPR050330">
    <property type="entry name" value="Bact_OuterMem_StrucFunc"/>
</dbReference>
<feature type="domain" description="OmpA-like" evidence="7">
    <location>
        <begin position="347"/>
        <end position="463"/>
    </location>
</feature>
<proteinExistence type="predicted"/>
<dbReference type="PROSITE" id="PS51123">
    <property type="entry name" value="OMPA_2"/>
    <property type="match status" value="1"/>
</dbReference>
<evidence type="ECO:0000256" key="5">
    <source>
        <dbReference type="SAM" id="MobiDB-lite"/>
    </source>
</evidence>
<dbReference type="EMBL" id="MORL01000005">
    <property type="protein sequence ID" value="OIN58815.1"/>
    <property type="molecule type" value="Genomic_DNA"/>
</dbReference>
<feature type="chain" id="PRO_5010189602" description="OmpA-like domain-containing protein" evidence="6">
    <location>
        <begin position="20"/>
        <end position="463"/>
    </location>
</feature>
<dbReference type="PANTHER" id="PTHR30329">
    <property type="entry name" value="STATOR ELEMENT OF FLAGELLAR MOTOR COMPLEX"/>
    <property type="match status" value="1"/>
</dbReference>
<dbReference type="CDD" id="cd07185">
    <property type="entry name" value="OmpA_C-like"/>
    <property type="match status" value="1"/>
</dbReference>
<dbReference type="Pfam" id="PF00691">
    <property type="entry name" value="OmpA"/>
    <property type="match status" value="1"/>
</dbReference>
<accession>A0A1S2VKS2</accession>
<feature type="compositionally biased region" description="Low complexity" evidence="5">
    <location>
        <begin position="318"/>
        <end position="327"/>
    </location>
</feature>